<dbReference type="InterPro" id="IPR043129">
    <property type="entry name" value="ATPase_NBD"/>
</dbReference>
<dbReference type="InterPro" id="IPR052519">
    <property type="entry name" value="Euk-type_GlcNAc_Kinase"/>
</dbReference>
<keyword evidence="2" id="KW-0808">Transferase</keyword>
<dbReference type="CDD" id="cd24082">
    <property type="entry name" value="ASKHA_NBD_GspK-like"/>
    <property type="match status" value="1"/>
</dbReference>
<evidence type="ECO:0000313" key="2">
    <source>
        <dbReference type="EMBL" id="SDF05096.1"/>
    </source>
</evidence>
<protein>
    <submittedName>
        <fullName evidence="2">Glucosamine kinase</fullName>
    </submittedName>
</protein>
<dbReference type="Gene3D" id="3.30.420.40">
    <property type="match status" value="2"/>
</dbReference>
<dbReference type="Pfam" id="PF01869">
    <property type="entry name" value="BcrAD_BadFG"/>
    <property type="match status" value="1"/>
</dbReference>
<keyword evidence="3" id="KW-1185">Reference proteome</keyword>
<dbReference type="OrthoDB" id="63487at2"/>
<dbReference type="SUPFAM" id="SSF53067">
    <property type="entry name" value="Actin-like ATPase domain"/>
    <property type="match status" value="2"/>
</dbReference>
<proteinExistence type="predicted"/>
<dbReference type="EMBL" id="FNBP01000001">
    <property type="protein sequence ID" value="SDF05096.1"/>
    <property type="molecule type" value="Genomic_DNA"/>
</dbReference>
<sequence length="297" mass="30189">MSNVPQDILIAVDGGGTGCRAAVGSVAAGILGRAEGGRANIGNDPAQTLINVRTAVESAAAAAAIPLEALAGATAYIGLAGMNPARDAARLHTALPYHRIIADDDRPACVLGALGAGVLGYVLAIGTGTIIAATDGETCRYVGGWGFHLADQGSGAWLGRAALGRALQCYDGLLTHSDLTRSVMDQFENDPSAMTAFSLTAQPGDYARFAPEVLAAATANDPLAISLMEEGAAYYQRGLKALGFAPGDRLCLLGGVGPHYADFLPADHLEGRVVSRGTALDGAFELACRAVAAQVVS</sequence>
<keyword evidence="2" id="KW-0418">Kinase</keyword>
<dbReference type="STRING" id="218672.SAMN04489759_101245"/>
<dbReference type="PANTHER" id="PTHR43190">
    <property type="entry name" value="N-ACETYL-D-GLUCOSAMINE KINASE"/>
    <property type="match status" value="1"/>
</dbReference>
<dbReference type="PANTHER" id="PTHR43190:SF3">
    <property type="entry name" value="N-ACETYL-D-GLUCOSAMINE KINASE"/>
    <property type="match status" value="1"/>
</dbReference>
<evidence type="ECO:0000313" key="3">
    <source>
        <dbReference type="Proteomes" id="UP000199399"/>
    </source>
</evidence>
<accession>A0A1G7HXX8</accession>
<feature type="domain" description="ATPase BadF/BadG/BcrA/BcrD type" evidence="1">
    <location>
        <begin position="12"/>
        <end position="256"/>
    </location>
</feature>
<dbReference type="Proteomes" id="UP000199399">
    <property type="component" value="Unassembled WGS sequence"/>
</dbReference>
<gene>
    <name evidence="2" type="ORF">SAMN04489759_101245</name>
</gene>
<organism evidence="2 3">
    <name type="scientific">Sulfitobacter delicatus</name>
    <dbReference type="NCBI Taxonomy" id="218672"/>
    <lineage>
        <taxon>Bacteria</taxon>
        <taxon>Pseudomonadati</taxon>
        <taxon>Pseudomonadota</taxon>
        <taxon>Alphaproteobacteria</taxon>
        <taxon>Rhodobacterales</taxon>
        <taxon>Roseobacteraceae</taxon>
        <taxon>Sulfitobacter</taxon>
    </lineage>
</organism>
<reference evidence="3" key="1">
    <citation type="submission" date="2016-10" db="EMBL/GenBank/DDBJ databases">
        <authorList>
            <person name="Varghese N."/>
            <person name="Submissions S."/>
        </authorList>
    </citation>
    <scope>NUCLEOTIDE SEQUENCE [LARGE SCALE GENOMIC DNA]</scope>
    <source>
        <strain evidence="3">DSM 16477</strain>
    </source>
</reference>
<dbReference type="AlphaFoldDB" id="A0A1G7HXX8"/>
<evidence type="ECO:0000259" key="1">
    <source>
        <dbReference type="Pfam" id="PF01869"/>
    </source>
</evidence>
<dbReference type="GO" id="GO:0016301">
    <property type="term" value="F:kinase activity"/>
    <property type="evidence" value="ECO:0007669"/>
    <property type="project" value="UniProtKB-KW"/>
</dbReference>
<dbReference type="InterPro" id="IPR002731">
    <property type="entry name" value="ATPase_BadF"/>
</dbReference>
<name>A0A1G7HXX8_9RHOB</name>
<dbReference type="RefSeq" id="WP_093738345.1">
    <property type="nucleotide sequence ID" value="NZ_FNBP01000001.1"/>
</dbReference>